<sequence>MDNCTKSRRSLIEWGALESLAPMLLIGSDGFPNDGTEQGQQAVEHLQSCKKCQYWAKEFTTTENMARMERLSQYCCPQMFVAVEESNQADIHLQFRQFRDEYLWMVGQKDREFGFEFFSFCPWCGNKLPETPFIDDVLGRG</sequence>
<comment type="caution">
    <text evidence="1">The sequence shown here is derived from an EMBL/GenBank/DDBJ whole genome shotgun (WGS) entry which is preliminary data.</text>
</comment>
<protein>
    <submittedName>
        <fullName evidence="1">Uncharacterized protein</fullName>
    </submittedName>
</protein>
<dbReference type="RefSeq" id="WP_191866430.1">
    <property type="nucleotide sequence ID" value="NZ_BMZC01000007.1"/>
</dbReference>
<dbReference type="EMBL" id="BMZC01000007">
    <property type="protein sequence ID" value="GGZ68961.1"/>
    <property type="molecule type" value="Genomic_DNA"/>
</dbReference>
<dbReference type="Proteomes" id="UP000622604">
    <property type="component" value="Unassembled WGS sequence"/>
</dbReference>
<organism evidence="1 2">
    <name type="scientific">Paraglaciecola chathamensis</name>
    <dbReference type="NCBI Taxonomy" id="368405"/>
    <lineage>
        <taxon>Bacteria</taxon>
        <taxon>Pseudomonadati</taxon>
        <taxon>Pseudomonadota</taxon>
        <taxon>Gammaproteobacteria</taxon>
        <taxon>Alteromonadales</taxon>
        <taxon>Alteromonadaceae</taxon>
        <taxon>Paraglaciecola</taxon>
    </lineage>
</organism>
<reference evidence="1" key="1">
    <citation type="journal article" date="2014" name="Int. J. Syst. Evol. Microbiol.">
        <title>Complete genome sequence of Corynebacterium casei LMG S-19264T (=DSM 44701T), isolated from a smear-ripened cheese.</title>
        <authorList>
            <consortium name="US DOE Joint Genome Institute (JGI-PGF)"/>
            <person name="Walter F."/>
            <person name="Albersmeier A."/>
            <person name="Kalinowski J."/>
            <person name="Ruckert C."/>
        </authorList>
    </citation>
    <scope>NUCLEOTIDE SEQUENCE</scope>
    <source>
        <strain evidence="1">KCTC 32337</strain>
    </source>
</reference>
<evidence type="ECO:0000313" key="1">
    <source>
        <dbReference type="EMBL" id="GGZ68961.1"/>
    </source>
</evidence>
<dbReference type="AlphaFoldDB" id="A0A8H9IGP9"/>
<gene>
    <name evidence="1" type="ORF">GCM10011274_29510</name>
</gene>
<evidence type="ECO:0000313" key="2">
    <source>
        <dbReference type="Proteomes" id="UP000622604"/>
    </source>
</evidence>
<name>A0A8H9IGP9_9ALTE</name>
<proteinExistence type="predicted"/>
<accession>A0A8H9IGP9</accession>
<reference evidence="1" key="2">
    <citation type="submission" date="2020-09" db="EMBL/GenBank/DDBJ databases">
        <authorList>
            <person name="Sun Q."/>
            <person name="Kim S."/>
        </authorList>
    </citation>
    <scope>NUCLEOTIDE SEQUENCE</scope>
    <source>
        <strain evidence="1">KCTC 32337</strain>
    </source>
</reference>